<evidence type="ECO:0000256" key="4">
    <source>
        <dbReference type="ARBA" id="ARBA00023163"/>
    </source>
</evidence>
<evidence type="ECO:0000313" key="10">
    <source>
        <dbReference type="Proteomes" id="UP000623467"/>
    </source>
</evidence>
<keyword evidence="10" id="KW-1185">Reference proteome</keyword>
<keyword evidence="1" id="KW-0805">Transcription regulation</keyword>
<feature type="region of interest" description="Disordered" evidence="7">
    <location>
        <begin position="88"/>
        <end position="115"/>
    </location>
</feature>
<feature type="domain" description="BHLH" evidence="8">
    <location>
        <begin position="143"/>
        <end position="195"/>
    </location>
</feature>
<gene>
    <name evidence="9" type="ORF">MSAN_02010600</name>
</gene>
<dbReference type="AlphaFoldDB" id="A0A8H6XLE7"/>
<evidence type="ECO:0000256" key="2">
    <source>
        <dbReference type="ARBA" id="ARBA00023125"/>
    </source>
</evidence>
<keyword evidence="4" id="KW-0804">Transcription</keyword>
<dbReference type="Pfam" id="PF00010">
    <property type="entry name" value="HLH"/>
    <property type="match status" value="1"/>
</dbReference>
<dbReference type="CDD" id="cd00083">
    <property type="entry name" value="bHLH_SF"/>
    <property type="match status" value="1"/>
</dbReference>
<protein>
    <submittedName>
        <fullName evidence="9">Macrophage erythroblast attacher isoform 1</fullName>
    </submittedName>
</protein>
<dbReference type="GO" id="GO:0046983">
    <property type="term" value="F:protein dimerization activity"/>
    <property type="evidence" value="ECO:0007669"/>
    <property type="project" value="InterPro"/>
</dbReference>
<keyword evidence="6" id="KW-0175">Coiled coil</keyword>
<reference evidence="9" key="1">
    <citation type="submission" date="2020-05" db="EMBL/GenBank/DDBJ databases">
        <title>Mycena genomes resolve the evolution of fungal bioluminescence.</title>
        <authorList>
            <person name="Tsai I.J."/>
        </authorList>
    </citation>
    <scope>NUCLEOTIDE SEQUENCE</scope>
    <source>
        <strain evidence="9">160909Yilan</strain>
    </source>
</reference>
<dbReference type="PANTHER" id="PTHR10328:SF3">
    <property type="entry name" value="PROTEIN MAX"/>
    <property type="match status" value="1"/>
</dbReference>
<keyword evidence="3" id="KW-0010">Activator</keyword>
<dbReference type="PROSITE" id="PS50888">
    <property type="entry name" value="BHLH"/>
    <property type="match status" value="1"/>
</dbReference>
<evidence type="ECO:0000256" key="3">
    <source>
        <dbReference type="ARBA" id="ARBA00023159"/>
    </source>
</evidence>
<feature type="region of interest" description="Disordered" evidence="7">
    <location>
        <begin position="127"/>
        <end position="151"/>
    </location>
</feature>
<dbReference type="EMBL" id="JACAZH010000025">
    <property type="protein sequence ID" value="KAF7342544.1"/>
    <property type="molecule type" value="Genomic_DNA"/>
</dbReference>
<keyword evidence="2" id="KW-0238">DNA-binding</keyword>
<feature type="coiled-coil region" evidence="6">
    <location>
        <begin position="199"/>
        <end position="226"/>
    </location>
</feature>
<dbReference type="Gene3D" id="4.10.280.10">
    <property type="entry name" value="Helix-loop-helix DNA-binding domain"/>
    <property type="match status" value="1"/>
</dbReference>
<evidence type="ECO:0000256" key="7">
    <source>
        <dbReference type="SAM" id="MobiDB-lite"/>
    </source>
</evidence>
<evidence type="ECO:0000313" key="9">
    <source>
        <dbReference type="EMBL" id="KAF7342544.1"/>
    </source>
</evidence>
<dbReference type="InterPro" id="IPR036638">
    <property type="entry name" value="HLH_DNA-bd_sf"/>
</dbReference>
<accession>A0A8H6XLE7</accession>
<dbReference type="GO" id="GO:0003677">
    <property type="term" value="F:DNA binding"/>
    <property type="evidence" value="ECO:0007669"/>
    <property type="project" value="UniProtKB-KW"/>
</dbReference>
<sequence>MFDWLEFAQQRRQCKPIWIQSGRYKVSVPHRFPRSYRSAFYFRQTLFRSLRQLSLTAFSPFCSLNHQSLGTRQSLFIHAAMSYNVGPPSPTSSASSFSSGPPQTPTSPDPRRSLSDYQTSLVIPSLPDYSDAFSQKPKQSTAERRASHNAVERARRETLNARFLDLAGLLPNLKHLRRPSKSAIVNSSIAHVRAARRYRNLASQQLRALNAECAMIRREVNQWRARAGVPPAVIPPRSEAFALVLGGEEPAFDPIDLDGEDEDDVDFRRMLPHRRPQPTEAVCEGPLLLSDPYARTSPPPDLRCLGARTPDAHVHVFHAHASIPLPSALRLSGRSLVGGSQSVRRISAAAAAGRRVGVRAGGNPRGERIALVLSFTTFSIPLTSSTSLPVHYPPTYHAVYIYTLYTRPPPPPD</sequence>
<dbReference type="GO" id="GO:0045944">
    <property type="term" value="P:positive regulation of transcription by RNA polymerase II"/>
    <property type="evidence" value="ECO:0007669"/>
    <property type="project" value="TreeGrafter"/>
</dbReference>
<dbReference type="GO" id="GO:0003700">
    <property type="term" value="F:DNA-binding transcription factor activity"/>
    <property type="evidence" value="ECO:0007669"/>
    <property type="project" value="TreeGrafter"/>
</dbReference>
<name>A0A8H6XLE7_9AGAR</name>
<dbReference type="OrthoDB" id="8964853at2759"/>
<dbReference type="SUPFAM" id="SSF47459">
    <property type="entry name" value="HLH, helix-loop-helix DNA-binding domain"/>
    <property type="match status" value="1"/>
</dbReference>
<dbReference type="PANTHER" id="PTHR10328">
    <property type="entry name" value="PROTEIN MAX MYC-ASSOCIATED FACTOR X"/>
    <property type="match status" value="1"/>
</dbReference>
<proteinExistence type="predicted"/>
<feature type="compositionally biased region" description="Basic and acidic residues" evidence="7">
    <location>
        <begin position="141"/>
        <end position="151"/>
    </location>
</feature>
<feature type="compositionally biased region" description="Low complexity" evidence="7">
    <location>
        <begin position="91"/>
        <end position="101"/>
    </location>
</feature>
<dbReference type="InterPro" id="IPR011598">
    <property type="entry name" value="bHLH_dom"/>
</dbReference>
<dbReference type="GO" id="GO:0090575">
    <property type="term" value="C:RNA polymerase II transcription regulator complex"/>
    <property type="evidence" value="ECO:0007669"/>
    <property type="project" value="TreeGrafter"/>
</dbReference>
<keyword evidence="5" id="KW-0539">Nucleus</keyword>
<dbReference type="Proteomes" id="UP000623467">
    <property type="component" value="Unassembled WGS sequence"/>
</dbReference>
<dbReference type="SMART" id="SM00353">
    <property type="entry name" value="HLH"/>
    <property type="match status" value="1"/>
</dbReference>
<organism evidence="9 10">
    <name type="scientific">Mycena sanguinolenta</name>
    <dbReference type="NCBI Taxonomy" id="230812"/>
    <lineage>
        <taxon>Eukaryota</taxon>
        <taxon>Fungi</taxon>
        <taxon>Dikarya</taxon>
        <taxon>Basidiomycota</taxon>
        <taxon>Agaricomycotina</taxon>
        <taxon>Agaricomycetes</taxon>
        <taxon>Agaricomycetidae</taxon>
        <taxon>Agaricales</taxon>
        <taxon>Marasmiineae</taxon>
        <taxon>Mycenaceae</taxon>
        <taxon>Mycena</taxon>
    </lineage>
</organism>
<evidence type="ECO:0000259" key="8">
    <source>
        <dbReference type="PROSITE" id="PS50888"/>
    </source>
</evidence>
<evidence type="ECO:0000256" key="6">
    <source>
        <dbReference type="SAM" id="Coils"/>
    </source>
</evidence>
<evidence type="ECO:0000256" key="1">
    <source>
        <dbReference type="ARBA" id="ARBA00023015"/>
    </source>
</evidence>
<evidence type="ECO:0000256" key="5">
    <source>
        <dbReference type="ARBA" id="ARBA00023242"/>
    </source>
</evidence>
<comment type="caution">
    <text evidence="9">The sequence shown here is derived from an EMBL/GenBank/DDBJ whole genome shotgun (WGS) entry which is preliminary data.</text>
</comment>